<dbReference type="Pfam" id="PF16879">
    <property type="entry name" value="Sin3a_C"/>
    <property type="match status" value="1"/>
</dbReference>
<sequence>MFERLFEQNIGICRLYGREKVAACVDAIMRRPEKALPVLLQRMKNKDLEWREARRGFLKTWREQNEKYHYKAMDHQGINFKQIDSKKLRSKALLSEIETRYDTRNEEAEKAGREPGVGPHMQLSYCDAHTLDDAATLLLHHAKRQTAAAPHKEDRRKMRRVVEHFLPQLFFREQPTSGGWSLEDSDARDDDEHSGENGTEDVKDVPKSVIGTDLTSEKVVAGLEIIGGKNGTSLRAQRPLIARLENAMSTKPQPVGPVINEVRSCVSADEYRLFMCNNYWYLFLRLHHMLCERLKYVYREASKRAEEAEAERIRGHKNEPAAEMLGMRPKREIDVEDYYVAFLDMVKSLLDGTMETNAFEETLREMFSTRAYLVFTIDKIVVNAVRQLTHIVTDRTSQELMRIFETERKRGNVGGLNAHLLSPSPNDHPYQKHVEGVLADQNCFKFITTKDALKMSIELIDTDTVEWEEEEEEKEEKTMQVERWEDYVDKYLEETHPAVPTVELSSTDALEAGKDKPVSEGPQRTVLKELRRLLCKKPLFLPRNARGGRMRNCNKRMTRFDEANVAPAASCTLSSSSVSPADRDESEPSPVKKPRRDNGEFMFDEVNHKVGDDVGTGKRTMKYLLYRPRSLQRAREYSSDSIDFLTQKRLIFLLFETSIREKLRDLAFEFQLEIRCSCEIRDVQTELVHQSVSERLNGKFRSWHKEWSKEKVPEEQQRLCSDWLLGKLDGVRPHRTKVLTLNENQRPPYSPYNRYKVDWPSPSPPTPS</sequence>
<feature type="compositionally biased region" description="Basic and acidic residues" evidence="2">
    <location>
        <begin position="190"/>
        <end position="205"/>
    </location>
</feature>
<dbReference type="InterPro" id="IPR031693">
    <property type="entry name" value="Sin3_C"/>
</dbReference>
<proteinExistence type="predicted"/>
<dbReference type="PANTHER" id="PTHR12346:SF0">
    <property type="entry name" value="SIN3A, ISOFORM G"/>
    <property type="match status" value="1"/>
</dbReference>
<evidence type="ECO:0000313" key="5">
    <source>
        <dbReference type="Proteomes" id="UP000678499"/>
    </source>
</evidence>
<dbReference type="EMBL" id="CAJPEX010000379">
    <property type="protein sequence ID" value="CAG0915393.1"/>
    <property type="molecule type" value="Genomic_DNA"/>
</dbReference>
<accession>A0A7R9BJ71</accession>
<evidence type="ECO:0000313" key="4">
    <source>
        <dbReference type="EMBL" id="CAD7275241.1"/>
    </source>
</evidence>
<protein>
    <recommendedName>
        <fullName evidence="3">Sin3 C-terminal domain-containing protein</fullName>
    </recommendedName>
</protein>
<evidence type="ECO:0000256" key="2">
    <source>
        <dbReference type="SAM" id="MobiDB-lite"/>
    </source>
</evidence>
<evidence type="ECO:0000259" key="3">
    <source>
        <dbReference type="Pfam" id="PF16879"/>
    </source>
</evidence>
<dbReference type="InterPro" id="IPR039774">
    <property type="entry name" value="Sin3-like"/>
</dbReference>
<organism evidence="4">
    <name type="scientific">Notodromas monacha</name>
    <dbReference type="NCBI Taxonomy" id="399045"/>
    <lineage>
        <taxon>Eukaryota</taxon>
        <taxon>Metazoa</taxon>
        <taxon>Ecdysozoa</taxon>
        <taxon>Arthropoda</taxon>
        <taxon>Crustacea</taxon>
        <taxon>Oligostraca</taxon>
        <taxon>Ostracoda</taxon>
        <taxon>Podocopa</taxon>
        <taxon>Podocopida</taxon>
        <taxon>Cypridocopina</taxon>
        <taxon>Cypridoidea</taxon>
        <taxon>Cyprididae</taxon>
        <taxon>Notodromas</taxon>
    </lineage>
</organism>
<feature type="region of interest" description="Disordered" evidence="2">
    <location>
        <begin position="176"/>
        <end position="205"/>
    </location>
</feature>
<feature type="compositionally biased region" description="Low complexity" evidence="2">
    <location>
        <begin position="571"/>
        <end position="580"/>
    </location>
</feature>
<dbReference type="AlphaFoldDB" id="A0A7R9BJ71"/>
<feature type="region of interest" description="Disordered" evidence="2">
    <location>
        <begin position="743"/>
        <end position="768"/>
    </location>
</feature>
<reference evidence="4" key="1">
    <citation type="submission" date="2020-11" db="EMBL/GenBank/DDBJ databases">
        <authorList>
            <person name="Tran Van P."/>
        </authorList>
    </citation>
    <scope>NUCLEOTIDE SEQUENCE</scope>
</reference>
<dbReference type="Proteomes" id="UP000678499">
    <property type="component" value="Unassembled WGS sequence"/>
</dbReference>
<feature type="domain" description="Sin3 C-terminal" evidence="3">
    <location>
        <begin position="274"/>
        <end position="549"/>
    </location>
</feature>
<feature type="region of interest" description="Disordered" evidence="2">
    <location>
        <begin position="571"/>
        <end position="598"/>
    </location>
</feature>
<dbReference type="GO" id="GO:0070822">
    <property type="term" value="C:Sin3-type complex"/>
    <property type="evidence" value="ECO:0007669"/>
    <property type="project" value="TreeGrafter"/>
</dbReference>
<evidence type="ECO:0000256" key="1">
    <source>
        <dbReference type="ARBA" id="ARBA00022491"/>
    </source>
</evidence>
<dbReference type="EMBL" id="OA882416">
    <property type="protein sequence ID" value="CAD7275241.1"/>
    <property type="molecule type" value="Genomic_DNA"/>
</dbReference>
<name>A0A7R9BJ71_9CRUS</name>
<gene>
    <name evidence="4" type="ORF">NMOB1V02_LOCUS3040</name>
</gene>
<dbReference type="GO" id="GO:0000122">
    <property type="term" value="P:negative regulation of transcription by RNA polymerase II"/>
    <property type="evidence" value="ECO:0007669"/>
    <property type="project" value="TreeGrafter"/>
</dbReference>
<keyword evidence="5" id="KW-1185">Reference proteome</keyword>
<dbReference type="PANTHER" id="PTHR12346">
    <property type="entry name" value="SIN3B-RELATED"/>
    <property type="match status" value="1"/>
</dbReference>
<dbReference type="OrthoDB" id="6382148at2759"/>
<dbReference type="GO" id="GO:0003714">
    <property type="term" value="F:transcription corepressor activity"/>
    <property type="evidence" value="ECO:0007669"/>
    <property type="project" value="InterPro"/>
</dbReference>
<keyword evidence="1" id="KW-0678">Repressor</keyword>